<evidence type="ECO:0000313" key="4">
    <source>
        <dbReference type="Proteomes" id="UP000679307"/>
    </source>
</evidence>
<dbReference type="EMBL" id="CP075371">
    <property type="protein sequence ID" value="QVT78419.1"/>
    <property type="molecule type" value="Genomic_DNA"/>
</dbReference>
<evidence type="ECO:0000313" key="3">
    <source>
        <dbReference type="EMBL" id="QVT78419.1"/>
    </source>
</evidence>
<keyword evidence="2" id="KW-0812">Transmembrane</keyword>
<feature type="compositionally biased region" description="Basic and acidic residues" evidence="1">
    <location>
        <begin position="423"/>
        <end position="437"/>
    </location>
</feature>
<feature type="transmembrane region" description="Helical" evidence="2">
    <location>
        <begin position="153"/>
        <end position="170"/>
    </location>
</feature>
<evidence type="ECO:0000256" key="2">
    <source>
        <dbReference type="SAM" id="Phobius"/>
    </source>
</evidence>
<feature type="region of interest" description="Disordered" evidence="1">
    <location>
        <begin position="386"/>
        <end position="502"/>
    </location>
</feature>
<sequence>MVGFYFLFLVAVPAYVQIDRGIYPFYARYTVAQLATGLVVVALAHGALIAGQAMSGSVRRTGAMARTQPCNGNPASVRLSRNFAAVMLAASVLLAVYVGPETLFLNRSERGGLEQQGIDIQLLYIGRSTSLVALCVCVLMLRRAGSGQRVRGVVELSILAVPTFLVLNFPQGLSRFQLLGSALAIAVLCTSVFRTSRKAAFALGAPFFLFIFFPLIKAIGTGGEVDLSDAMSRDIGAYLLRVDFDSFKQIVDTTIYADTGPLRLGMNFLGALLFWVPRSLWQSKPVDSGEIVSTSLGYPFTNVSSPLPAEALISFGLVGVLVVFLLVGMAVSSIERSAMLVERVGGHELILYAITTGFVTIILRGPSTESRRSSVRVLSPTVDLPTWPAAGVDPTGEERRGGPLEASARSLPSNPVQRPSETLPHDSRLHDPGRTEGGDVISPSSAACQTGDFDASRRERLLRGPRFRQPTVDPFSREGREPDQARHQAARQSVSQRHSGAHLFDPPLCTLHRCSPGAGQSCRLGLLPPCSAWTHQGGGTRQGNPPGSGRPP</sequence>
<feature type="transmembrane region" description="Helical" evidence="2">
    <location>
        <begin position="26"/>
        <end position="50"/>
    </location>
</feature>
<feature type="transmembrane region" description="Helical" evidence="2">
    <location>
        <begin position="311"/>
        <end position="332"/>
    </location>
</feature>
<feature type="transmembrane region" description="Helical" evidence="2">
    <location>
        <begin position="83"/>
        <end position="100"/>
    </location>
</feature>
<accession>A0ABX8ED68</accession>
<dbReference type="Proteomes" id="UP000679307">
    <property type="component" value="Chromosome"/>
</dbReference>
<feature type="transmembrane region" description="Helical" evidence="2">
    <location>
        <begin position="200"/>
        <end position="219"/>
    </location>
</feature>
<evidence type="ECO:0000256" key="1">
    <source>
        <dbReference type="SAM" id="MobiDB-lite"/>
    </source>
</evidence>
<reference evidence="3 4" key="1">
    <citation type="submission" date="2021-05" db="EMBL/GenBank/DDBJ databases">
        <title>Complete genome of Nocardioides aquaticus KCTC 9944T isolated from meromictic and hypersaline Ekho Lake, Antarctica.</title>
        <authorList>
            <person name="Hwang K."/>
            <person name="Kim K.M."/>
            <person name="Choe H."/>
        </authorList>
    </citation>
    <scope>NUCLEOTIDE SEQUENCE [LARGE SCALE GENOMIC DNA]</scope>
    <source>
        <strain evidence="3 4">KCTC 9944</strain>
    </source>
</reference>
<feature type="transmembrane region" description="Helical" evidence="2">
    <location>
        <begin position="344"/>
        <end position="363"/>
    </location>
</feature>
<protein>
    <recommendedName>
        <fullName evidence="5">Oligosaccharide repeat unit polymerase</fullName>
    </recommendedName>
</protein>
<name>A0ABX8ED68_9ACTN</name>
<feature type="transmembrane region" description="Helical" evidence="2">
    <location>
        <begin position="176"/>
        <end position="193"/>
    </location>
</feature>
<feature type="compositionally biased region" description="Polar residues" evidence="1">
    <location>
        <begin position="410"/>
        <end position="420"/>
    </location>
</feature>
<feature type="transmembrane region" description="Helical" evidence="2">
    <location>
        <begin position="120"/>
        <end position="141"/>
    </location>
</feature>
<keyword evidence="2" id="KW-1133">Transmembrane helix</keyword>
<feature type="compositionally biased region" description="Basic and acidic residues" evidence="1">
    <location>
        <begin position="475"/>
        <end position="486"/>
    </location>
</feature>
<keyword evidence="4" id="KW-1185">Reference proteome</keyword>
<feature type="region of interest" description="Disordered" evidence="1">
    <location>
        <begin position="533"/>
        <end position="552"/>
    </location>
</feature>
<keyword evidence="2" id="KW-0472">Membrane</keyword>
<evidence type="ECO:0008006" key="5">
    <source>
        <dbReference type="Google" id="ProtNLM"/>
    </source>
</evidence>
<proteinExistence type="predicted"/>
<gene>
    <name evidence="3" type="ORF">ENKNEFLB_00796</name>
</gene>
<organism evidence="3 4">
    <name type="scientific">Nocardioides aquaticus</name>
    <dbReference type="NCBI Taxonomy" id="160826"/>
    <lineage>
        <taxon>Bacteria</taxon>
        <taxon>Bacillati</taxon>
        <taxon>Actinomycetota</taxon>
        <taxon>Actinomycetes</taxon>
        <taxon>Propionibacteriales</taxon>
        <taxon>Nocardioidaceae</taxon>
        <taxon>Nocardioides</taxon>
    </lineage>
</organism>